<dbReference type="InterPro" id="IPR028431">
    <property type="entry name" value="NADP_DH_HndA-like"/>
</dbReference>
<evidence type="ECO:0000256" key="7">
    <source>
        <dbReference type="PIRSR" id="PIRSR000216-1"/>
    </source>
</evidence>
<feature type="binding site" evidence="7">
    <location>
        <position position="84"/>
    </location>
    <ligand>
        <name>[2Fe-2S] cluster</name>
        <dbReference type="ChEBI" id="CHEBI:190135"/>
    </ligand>
</feature>
<comment type="similarity">
    <text evidence="1">Belongs to the complex I 24 kDa subunit family.</text>
</comment>
<keyword evidence="5 7" id="KW-0411">Iron-sulfur</keyword>
<dbReference type="RefSeq" id="WP_062953568.1">
    <property type="nucleotide sequence ID" value="NZ_LPVY01000025.1"/>
</dbReference>
<dbReference type="PIRSF" id="PIRSF000216">
    <property type="entry name" value="NADH_DH_24kDa"/>
    <property type="match status" value="1"/>
</dbReference>
<dbReference type="InterPro" id="IPR036249">
    <property type="entry name" value="Thioredoxin-like_sf"/>
</dbReference>
<dbReference type="GO" id="GO:0016491">
    <property type="term" value="F:oxidoreductase activity"/>
    <property type="evidence" value="ECO:0007669"/>
    <property type="project" value="InterPro"/>
</dbReference>
<evidence type="ECO:0000256" key="5">
    <source>
        <dbReference type="ARBA" id="ARBA00023014"/>
    </source>
</evidence>
<keyword evidence="4 7" id="KW-0408">Iron</keyword>
<dbReference type="GO" id="GO:0051537">
    <property type="term" value="F:2 iron, 2 sulfur cluster binding"/>
    <property type="evidence" value="ECO:0007669"/>
    <property type="project" value="UniProtKB-KW"/>
</dbReference>
<evidence type="ECO:0000256" key="6">
    <source>
        <dbReference type="ARBA" id="ARBA00034078"/>
    </source>
</evidence>
<protein>
    <submittedName>
        <fullName evidence="8">ATP synthase subunit E</fullName>
    </submittedName>
</protein>
<comment type="cofactor">
    <cofactor evidence="6">
        <name>[2Fe-2S] cluster</name>
        <dbReference type="ChEBI" id="CHEBI:190135"/>
    </cofactor>
</comment>
<evidence type="ECO:0000313" key="8">
    <source>
        <dbReference type="EMBL" id="KZB60574.1"/>
    </source>
</evidence>
<evidence type="ECO:0000256" key="2">
    <source>
        <dbReference type="ARBA" id="ARBA00022714"/>
    </source>
</evidence>
<keyword evidence="3 7" id="KW-0479">Metal-binding</keyword>
<keyword evidence="2 7" id="KW-0001">2Fe-2S</keyword>
<dbReference type="OrthoDB" id="9807941at2"/>
<dbReference type="SUPFAM" id="SSF52833">
    <property type="entry name" value="Thioredoxin-like"/>
    <property type="match status" value="1"/>
</dbReference>
<organism evidence="8 9">
    <name type="scientific">Thalassospira lucentensis</name>
    <dbReference type="NCBI Taxonomy" id="168935"/>
    <lineage>
        <taxon>Bacteria</taxon>
        <taxon>Pseudomonadati</taxon>
        <taxon>Pseudomonadota</taxon>
        <taxon>Alphaproteobacteria</taxon>
        <taxon>Rhodospirillales</taxon>
        <taxon>Thalassospiraceae</taxon>
        <taxon>Thalassospira</taxon>
    </lineage>
</organism>
<dbReference type="Gene3D" id="1.10.10.1590">
    <property type="entry name" value="NADH-quinone oxidoreductase subunit E"/>
    <property type="match status" value="1"/>
</dbReference>
<gene>
    <name evidence="8" type="ORF">AUP42_08450</name>
</gene>
<evidence type="ECO:0000256" key="1">
    <source>
        <dbReference type="ARBA" id="ARBA00010643"/>
    </source>
</evidence>
<dbReference type="InterPro" id="IPR041921">
    <property type="entry name" value="NuoE_N"/>
</dbReference>
<dbReference type="EMBL" id="LPVY01000025">
    <property type="protein sequence ID" value="KZB60574.1"/>
    <property type="molecule type" value="Genomic_DNA"/>
</dbReference>
<feature type="binding site" evidence="7">
    <location>
        <position position="129"/>
    </location>
    <ligand>
        <name>[2Fe-2S] cluster</name>
        <dbReference type="ChEBI" id="CHEBI:190135"/>
    </ligand>
</feature>
<dbReference type="PANTHER" id="PTHR43342:SF1">
    <property type="entry name" value="BIFURCATING [FEFE] HYDROGENASE GAMMA SUBUNIT"/>
    <property type="match status" value="1"/>
</dbReference>
<feature type="binding site" evidence="7">
    <location>
        <position position="89"/>
    </location>
    <ligand>
        <name>[2Fe-2S] cluster</name>
        <dbReference type="ChEBI" id="CHEBI:190135"/>
    </ligand>
</feature>
<sequence length="159" mass="17233">MSLTETTEEISIRVGTICDGLSGLEGPLLPILHEVQEEFGFIPEGALQTIAKKLNLSRAEVHGVASFYHDFREGKPGKHVIKICRAEACQAMGADDVGDHARRKLKVDWSETTSDKNVTLEPVFCLGLCACAPAAMVDGKVVGRVNKDRLDRILSEVGS</sequence>
<reference evidence="8 9" key="1">
    <citation type="submission" date="2015-12" db="EMBL/GenBank/DDBJ databases">
        <title>Genome sequence of Thalassospira lucentensis MCCC 1A02072.</title>
        <authorList>
            <person name="Lu L."/>
            <person name="Lai Q."/>
            <person name="Shao Z."/>
            <person name="Qian P."/>
        </authorList>
    </citation>
    <scope>NUCLEOTIDE SEQUENCE [LARGE SCALE GENOMIC DNA]</scope>
    <source>
        <strain evidence="8 9">MCCC 1A02072</strain>
    </source>
</reference>
<dbReference type="PANTHER" id="PTHR43342">
    <property type="entry name" value="NADH-QUINONE OXIDOREDUCTASE, E SUBUNIT"/>
    <property type="match status" value="1"/>
</dbReference>
<evidence type="ECO:0000256" key="4">
    <source>
        <dbReference type="ARBA" id="ARBA00023004"/>
    </source>
</evidence>
<dbReference type="Proteomes" id="UP000076335">
    <property type="component" value="Unassembled WGS sequence"/>
</dbReference>
<dbReference type="Pfam" id="PF01257">
    <property type="entry name" value="2Fe-2S_thioredx"/>
    <property type="match status" value="1"/>
</dbReference>
<proteinExistence type="inferred from homology"/>
<comment type="cofactor">
    <cofactor evidence="7">
        <name>[2Fe-2S] cluster</name>
        <dbReference type="ChEBI" id="CHEBI:190135"/>
    </cofactor>
    <text evidence="7">Binds 1 [2Fe-2S] cluster.</text>
</comment>
<dbReference type="Gene3D" id="3.40.30.10">
    <property type="entry name" value="Glutaredoxin"/>
    <property type="match status" value="1"/>
</dbReference>
<dbReference type="CDD" id="cd03081">
    <property type="entry name" value="TRX_Fd_NuoE_FDH_gamma"/>
    <property type="match status" value="1"/>
</dbReference>
<dbReference type="AlphaFoldDB" id="A0A154L0G7"/>
<evidence type="ECO:0000256" key="3">
    <source>
        <dbReference type="ARBA" id="ARBA00022723"/>
    </source>
</evidence>
<dbReference type="InterPro" id="IPR002023">
    <property type="entry name" value="NuoE-like"/>
</dbReference>
<dbReference type="NCBIfam" id="NF004638">
    <property type="entry name" value="PRK05988.1"/>
    <property type="match status" value="1"/>
</dbReference>
<dbReference type="GO" id="GO:0046872">
    <property type="term" value="F:metal ion binding"/>
    <property type="evidence" value="ECO:0007669"/>
    <property type="project" value="UniProtKB-KW"/>
</dbReference>
<comment type="caution">
    <text evidence="8">The sequence shown here is derived from an EMBL/GenBank/DDBJ whole genome shotgun (WGS) entry which is preliminary data.</text>
</comment>
<evidence type="ECO:0000313" key="9">
    <source>
        <dbReference type="Proteomes" id="UP000076335"/>
    </source>
</evidence>
<feature type="binding site" evidence="7">
    <location>
        <position position="125"/>
    </location>
    <ligand>
        <name>[2Fe-2S] cluster</name>
        <dbReference type="ChEBI" id="CHEBI:190135"/>
    </ligand>
</feature>
<accession>A0A154L0G7</accession>
<dbReference type="PROSITE" id="PS01099">
    <property type="entry name" value="COMPLEX1_24K"/>
    <property type="match status" value="1"/>
</dbReference>
<name>A0A154L0G7_9PROT</name>